<dbReference type="Proteomes" id="UP001596091">
    <property type="component" value="Unassembled WGS sequence"/>
</dbReference>
<feature type="domain" description="YcxB-like C-terminal" evidence="1">
    <location>
        <begin position="20"/>
        <end position="80"/>
    </location>
</feature>
<dbReference type="RefSeq" id="WP_377819484.1">
    <property type="nucleotide sequence ID" value="NZ_JAGSYH010000003.1"/>
</dbReference>
<comment type="caution">
    <text evidence="2">The sequence shown here is derived from an EMBL/GenBank/DDBJ whole genome shotgun (WGS) entry which is preliminary data.</text>
</comment>
<proteinExistence type="predicted"/>
<dbReference type="Pfam" id="PF14317">
    <property type="entry name" value="YcxB"/>
    <property type="match status" value="1"/>
</dbReference>
<evidence type="ECO:0000313" key="2">
    <source>
        <dbReference type="EMBL" id="MFC5862402.1"/>
    </source>
</evidence>
<evidence type="ECO:0000259" key="1">
    <source>
        <dbReference type="Pfam" id="PF14317"/>
    </source>
</evidence>
<organism evidence="2 3">
    <name type="scientific">Acidicapsa dinghuensis</name>
    <dbReference type="NCBI Taxonomy" id="2218256"/>
    <lineage>
        <taxon>Bacteria</taxon>
        <taxon>Pseudomonadati</taxon>
        <taxon>Acidobacteriota</taxon>
        <taxon>Terriglobia</taxon>
        <taxon>Terriglobales</taxon>
        <taxon>Acidobacteriaceae</taxon>
        <taxon>Acidicapsa</taxon>
    </lineage>
</organism>
<reference evidence="3" key="1">
    <citation type="journal article" date="2019" name="Int. J. Syst. Evol. Microbiol.">
        <title>The Global Catalogue of Microorganisms (GCM) 10K type strain sequencing project: providing services to taxonomists for standard genome sequencing and annotation.</title>
        <authorList>
            <consortium name="The Broad Institute Genomics Platform"/>
            <consortium name="The Broad Institute Genome Sequencing Center for Infectious Disease"/>
            <person name="Wu L."/>
            <person name="Ma J."/>
        </authorList>
    </citation>
    <scope>NUCLEOTIDE SEQUENCE [LARGE SCALE GENOMIC DNA]</scope>
    <source>
        <strain evidence="3">JCM 4087</strain>
    </source>
</reference>
<sequence length="90" mass="10348">MRRVFDKRIPAGNRANWTDINDQGVTSAIVGTEEGVFSWEDVAGFAQNEKITLLYLDKRRFLFFPTSVLNQSQRAELKDLVARNLVRDKC</sequence>
<name>A0ABW1EDL3_9BACT</name>
<protein>
    <submittedName>
        <fullName evidence="2">YcxB family protein</fullName>
    </submittedName>
</protein>
<dbReference type="InterPro" id="IPR025588">
    <property type="entry name" value="YcxB-like_C"/>
</dbReference>
<gene>
    <name evidence="2" type="ORF">ACFPT7_08895</name>
</gene>
<keyword evidence="3" id="KW-1185">Reference proteome</keyword>
<accession>A0ABW1EDL3</accession>
<evidence type="ECO:0000313" key="3">
    <source>
        <dbReference type="Proteomes" id="UP001596091"/>
    </source>
</evidence>
<dbReference type="EMBL" id="JBHSPH010000002">
    <property type="protein sequence ID" value="MFC5862402.1"/>
    <property type="molecule type" value="Genomic_DNA"/>
</dbReference>